<organism evidence="6 7">
    <name type="scientific">Brettanomyces naardenensis</name>
    <name type="common">Yeast</name>
    <dbReference type="NCBI Taxonomy" id="13370"/>
    <lineage>
        <taxon>Eukaryota</taxon>
        <taxon>Fungi</taxon>
        <taxon>Dikarya</taxon>
        <taxon>Ascomycota</taxon>
        <taxon>Saccharomycotina</taxon>
        <taxon>Pichiomycetes</taxon>
        <taxon>Pichiales</taxon>
        <taxon>Pichiaceae</taxon>
        <taxon>Brettanomyces</taxon>
    </lineage>
</organism>
<reference evidence="6 7" key="1">
    <citation type="submission" date="2018-12" db="EMBL/GenBank/DDBJ databases">
        <authorList>
            <person name="Tiukova I."/>
            <person name="Dainat J."/>
        </authorList>
    </citation>
    <scope>NUCLEOTIDE SEQUENCE [LARGE SCALE GENOMIC DNA]</scope>
</reference>
<feature type="compositionally biased region" description="Basic and acidic residues" evidence="3">
    <location>
        <begin position="1"/>
        <end position="15"/>
    </location>
</feature>
<feature type="region of interest" description="Disordered" evidence="3">
    <location>
        <begin position="262"/>
        <end position="286"/>
    </location>
</feature>
<dbReference type="PROSITE" id="PS50212">
    <property type="entry name" value="RASGEF_NTER"/>
    <property type="match status" value="1"/>
</dbReference>
<dbReference type="InterPro" id="IPR023578">
    <property type="entry name" value="Ras_GEF_dom_sf"/>
</dbReference>
<dbReference type="InterPro" id="IPR001895">
    <property type="entry name" value="RASGEF_cat_dom"/>
</dbReference>
<feature type="compositionally biased region" description="Basic and acidic residues" evidence="3">
    <location>
        <begin position="111"/>
        <end position="131"/>
    </location>
</feature>
<dbReference type="GO" id="GO:0005886">
    <property type="term" value="C:plasma membrane"/>
    <property type="evidence" value="ECO:0007669"/>
    <property type="project" value="TreeGrafter"/>
</dbReference>
<feature type="compositionally biased region" description="Basic and acidic residues" evidence="3">
    <location>
        <begin position="193"/>
        <end position="210"/>
    </location>
</feature>
<dbReference type="Pfam" id="PF00617">
    <property type="entry name" value="RasGEF"/>
    <property type="match status" value="1"/>
</dbReference>
<dbReference type="Gene3D" id="1.20.870.10">
    <property type="entry name" value="Son of sevenless (SoS) protein Chain: S domain 1"/>
    <property type="match status" value="1"/>
</dbReference>
<feature type="region of interest" description="Disordered" evidence="3">
    <location>
        <begin position="1"/>
        <end position="223"/>
    </location>
</feature>
<feature type="compositionally biased region" description="Low complexity" evidence="3">
    <location>
        <begin position="311"/>
        <end position="325"/>
    </location>
</feature>
<dbReference type="Pfam" id="PF00618">
    <property type="entry name" value="RasGEF_N"/>
    <property type="match status" value="1"/>
</dbReference>
<dbReference type="GO" id="GO:0007265">
    <property type="term" value="P:Ras protein signal transduction"/>
    <property type="evidence" value="ECO:0007669"/>
    <property type="project" value="TreeGrafter"/>
</dbReference>
<dbReference type="OrthoDB" id="546434at2759"/>
<protein>
    <submittedName>
        <fullName evidence="6">DEKNAAC105190</fullName>
    </submittedName>
</protein>
<feature type="domain" description="N-terminal Ras-GEF" evidence="5">
    <location>
        <begin position="1135"/>
        <end position="1277"/>
    </location>
</feature>
<feature type="compositionally biased region" description="Polar residues" evidence="3">
    <location>
        <begin position="94"/>
        <end position="109"/>
    </location>
</feature>
<keyword evidence="1 2" id="KW-0344">Guanine-nucleotide releasing factor</keyword>
<dbReference type="Proteomes" id="UP000290900">
    <property type="component" value="Unassembled WGS sequence"/>
</dbReference>
<evidence type="ECO:0000256" key="3">
    <source>
        <dbReference type="SAM" id="MobiDB-lite"/>
    </source>
</evidence>
<dbReference type="PANTHER" id="PTHR23113">
    <property type="entry name" value="GUANINE NUCLEOTIDE EXCHANGE FACTOR"/>
    <property type="match status" value="1"/>
</dbReference>
<name>A0A448YSV5_BRENA</name>
<dbReference type="PANTHER" id="PTHR23113:SF354">
    <property type="entry name" value="BUD SITE SELECTION PROTEIN 5"/>
    <property type="match status" value="1"/>
</dbReference>
<dbReference type="SMART" id="SM00147">
    <property type="entry name" value="RasGEF"/>
    <property type="match status" value="1"/>
</dbReference>
<dbReference type="PROSITE" id="PS50009">
    <property type="entry name" value="RASGEF_CAT"/>
    <property type="match status" value="1"/>
</dbReference>
<feature type="compositionally biased region" description="Polar residues" evidence="3">
    <location>
        <begin position="355"/>
        <end position="373"/>
    </location>
</feature>
<evidence type="ECO:0000259" key="5">
    <source>
        <dbReference type="PROSITE" id="PS50212"/>
    </source>
</evidence>
<evidence type="ECO:0000256" key="1">
    <source>
        <dbReference type="ARBA" id="ARBA00022658"/>
    </source>
</evidence>
<dbReference type="STRING" id="13370.A0A448YSV5"/>
<dbReference type="InterPro" id="IPR036964">
    <property type="entry name" value="RASGEF_cat_dom_sf"/>
</dbReference>
<feature type="compositionally biased region" description="Basic and acidic residues" evidence="3">
    <location>
        <begin position="67"/>
        <end position="93"/>
    </location>
</feature>
<dbReference type="InParanoid" id="A0A448YSV5"/>
<evidence type="ECO:0000256" key="2">
    <source>
        <dbReference type="PROSITE-ProRule" id="PRU00168"/>
    </source>
</evidence>
<dbReference type="InterPro" id="IPR008937">
    <property type="entry name" value="Ras-like_GEF"/>
</dbReference>
<proteinExistence type="predicted"/>
<evidence type="ECO:0000259" key="4">
    <source>
        <dbReference type="PROSITE" id="PS50009"/>
    </source>
</evidence>
<feature type="domain" description="Ras-GEF" evidence="4">
    <location>
        <begin position="1458"/>
        <end position="1708"/>
    </location>
</feature>
<feature type="region of interest" description="Disordered" evidence="3">
    <location>
        <begin position="444"/>
        <end position="485"/>
    </location>
</feature>
<dbReference type="Gene3D" id="2.30.30.40">
    <property type="entry name" value="SH3 Domains"/>
    <property type="match status" value="1"/>
</dbReference>
<feature type="region of interest" description="Disordered" evidence="3">
    <location>
        <begin position="299"/>
        <end position="397"/>
    </location>
</feature>
<dbReference type="Gene3D" id="1.10.840.10">
    <property type="entry name" value="Ras guanine-nucleotide exchange factors catalytic domain"/>
    <property type="match status" value="1"/>
</dbReference>
<dbReference type="InterPro" id="IPR036028">
    <property type="entry name" value="SH3-like_dom_sf"/>
</dbReference>
<dbReference type="InterPro" id="IPR000651">
    <property type="entry name" value="Ras-like_Gua-exchang_fac_N"/>
</dbReference>
<dbReference type="EMBL" id="CAACVR010000067">
    <property type="protein sequence ID" value="VEU23986.1"/>
    <property type="molecule type" value="Genomic_DNA"/>
</dbReference>
<gene>
    <name evidence="6" type="ORF">BRENAR_LOCUS4715</name>
</gene>
<keyword evidence="7" id="KW-1185">Reference proteome</keyword>
<dbReference type="GO" id="GO:0005085">
    <property type="term" value="F:guanyl-nucleotide exchange factor activity"/>
    <property type="evidence" value="ECO:0007669"/>
    <property type="project" value="UniProtKB-KW"/>
</dbReference>
<feature type="compositionally biased region" description="Polar residues" evidence="3">
    <location>
        <begin position="16"/>
        <end position="25"/>
    </location>
</feature>
<accession>A0A448YSV5</accession>
<sequence length="1801" mass="200801">MAHDEFTFEDRKADESQFTTPQTKQRAFDALTPASKGTSPLKIGQKDFTEEEVKEATRRALGGGDAKAADELKAADDVKDAKEDSLEGDKDVSTESNTVSSNLQSSGFTEPSDRGETTDKAETTDRGDPTDFHYLSQHLSAMPGSWVGEPAAQFEGQEADFGDTDGAKYHDIVNSLTSSRSSGIPRDITFESLKGELEGTDTRESEKSAESESPVQGKAARTSVIMSKVPDLPDDTPNAKSHFKHALENMLTNAFGWKDKEKKEGGEVDDVSDLTMNTVDTRELDQVESVNVGEVVKMTEPAELREHTPVSASADTTATSISTASPLINFDSEKSPGTSAFTFVDGSDPKRFTNPLLSQDDQSRPASSDSTAPKQPYLGSANDSHTSVPLASIPESKTFEELAREVEKVDDREIPQPTAAAAAPPPPPPSLSVKSFRTQQLDELTGSKESLVSGNLPTSSVDTFKDVKQSSNTSLPSVTSLSNSRPAFKVTGTSHVVSVSSSIYSAGQNPSRTNQSNLSTQLDTPGFQRITASFSSAPNASSIASKSAIDSLLSAGEDYRSPPNETQPDMFDPDDASALFVAATYPFNATTLESENDAAICLSFGQNDIAFTYNLDESGWGEVILVDSLKRGWVPMNYFKSAVSDSLNEAEGRSHNEKLANSRIPLRVLFRNAGKFLLNPQSKPFYLSGHLRGYVFDVECFNGITDGVRKLLIDTDCISRSNAIVQRRPVVRDLRKKLLRSWSELMAKAREYMHTMDPSKIEYLQLLTFDVLKRAITFLDVWGTETWDIDLEQTDKQQQNKLELSTFTFDLVYLDKPPVASYRINEVYDQLVSYLSLVSGRIDLVEHNIQGCRMLETVVGQINLLVNEDVFIMKYTKAKIEEAIESDEVTEKRMKVLPSQLRALDANASKLEQAVEELNSFVRVIIDVATRRKILNNLPKKGEEAGAAAAAAKSGALVKSGTLTPTSHLYFYSREGGAIVINACKMIGISSSSYRILKSLLTITDEYVLPASRKYPNYVKMGITPVQFVQSCSMGLMGDKGVRKQVTEWKKRPQGDSEHNGHASKRFSVFRAGNSGDMQISDDGLDFLAGISSKENTPFISSDGAFEKLVEVEDEAESGDTQYDVETEVIRSADDANKLLGSSFRALVALLTDEAHPPSYFFTSTFFLTFRIFANGSMLLEELITRFDVKGTLVEQEKKRQVGTSAAAAAGYSSAESQIKTRRRLVCKAFQLWLESYWKPRSDYVLLAPLINFFNEGIKPVLPVEGYQLLVVASKLVGQPPVETMKDKLNYCNNIDSDSQLLPRKISPKMHKKQIARMSQMNDLNGGAWMSELDAYNSFMDDIDSYGLREVKEVKEAEEDEKDLESVRKSLNLGLHLELNSEGTSNSVLLTARQTTLIKSVVMSYRKMLGQHWLRDNDESGVEVYSPLDTQTLIDSWWRTCQESWKCLNQSLILLNFNGLEFAKQLTLIESKMFCSIKVGELLNQNFTAKKLHLNLSPNIQRSILFTNLLSEYVIESILQPGIILKQRIHFFKCWLKVAISCLYLRNFNSLASIMTSLQSFLITRIQPIWDGLSDKYKELFRYLASIIHPEKNYHVYREKLRDFLRSNLEENLEIPIVPYLSLFLQDLTFVVDGNPNYRDNSKSFLNQKLINIDKYFKITQIIADIQTLQVPYTDTGELGTIYNNANEEHLRSQAIRNLQKEITMDEDVNFADMFDIAGVPCLQELVFLEIWKVKQNNAREEDRAWKLSCSIQPRDQATEKAVSFAGSWRVVSGIETTDEVIEEGEATEQIEETERIDVTE</sequence>
<evidence type="ECO:0000313" key="6">
    <source>
        <dbReference type="EMBL" id="VEU23986.1"/>
    </source>
</evidence>
<feature type="compositionally biased region" description="Polar residues" evidence="3">
    <location>
        <begin position="444"/>
        <end position="462"/>
    </location>
</feature>
<dbReference type="SUPFAM" id="SSF48366">
    <property type="entry name" value="Ras GEF"/>
    <property type="match status" value="1"/>
</dbReference>
<feature type="compositionally biased region" description="Polar residues" evidence="3">
    <location>
        <begin position="469"/>
        <end position="485"/>
    </location>
</feature>
<evidence type="ECO:0000313" key="7">
    <source>
        <dbReference type="Proteomes" id="UP000290900"/>
    </source>
</evidence>
<dbReference type="SUPFAM" id="SSF50044">
    <property type="entry name" value="SH3-domain"/>
    <property type="match status" value="1"/>
</dbReference>